<evidence type="ECO:0000313" key="2">
    <source>
        <dbReference type="EMBL" id="PYD74578.1"/>
    </source>
</evidence>
<accession>A0A318QAY0</accession>
<comment type="caution">
    <text evidence="2">The sequence shown here is derived from an EMBL/GenBank/DDBJ whole genome shotgun (WGS) entry which is preliminary data.</text>
</comment>
<feature type="chain" id="PRO_5016300037" evidence="1">
    <location>
        <begin position="31"/>
        <end position="230"/>
    </location>
</feature>
<dbReference type="Proteomes" id="UP000247609">
    <property type="component" value="Unassembled WGS sequence"/>
</dbReference>
<evidence type="ECO:0000256" key="1">
    <source>
        <dbReference type="SAM" id="SignalP"/>
    </source>
</evidence>
<reference evidence="2 3" key="1">
    <citation type="submission" date="2017-07" db="EMBL/GenBank/DDBJ databases">
        <title>A draft genome sequence of Komagataeibacter sp. T5K1.</title>
        <authorList>
            <person name="Skraban J."/>
            <person name="Cleenwerck I."/>
            <person name="Vandamme P."/>
            <person name="Trcek J."/>
        </authorList>
    </citation>
    <scope>NUCLEOTIDE SEQUENCE [LARGE SCALE GENOMIC DNA]</scope>
    <source>
        <strain evidence="2 3">T5K1</strain>
    </source>
</reference>
<dbReference type="AlphaFoldDB" id="A0A318QAY0"/>
<organism evidence="2 3">
    <name type="scientific">Novacetimonas pomaceti</name>
    <dbReference type="NCBI Taxonomy" id="2021998"/>
    <lineage>
        <taxon>Bacteria</taxon>
        <taxon>Pseudomonadati</taxon>
        <taxon>Pseudomonadota</taxon>
        <taxon>Alphaproteobacteria</taxon>
        <taxon>Acetobacterales</taxon>
        <taxon>Acetobacteraceae</taxon>
        <taxon>Novacetimonas</taxon>
    </lineage>
</organism>
<gene>
    <name evidence="2" type="ORF">CFR71_14165</name>
</gene>
<keyword evidence="1" id="KW-0732">Signal</keyword>
<proteinExistence type="predicted"/>
<sequence>MYKNKFDRIYVVRKLIVVCTIASLPFAAAAQEAETPEQYAARMGVQIANEEYSTQEYQKEVSEQGAGEYMNRRCNEMFTKNTALRQPCISAAMDQDLKNFRAATAQQAPAKLLTYTFLDMVAAGDTVIGKRIGVSGKGGCRIHENICFISTEELLTDPNSSKENFVSLMFSVASVPAGSELRKQITACSELTNLICKIKVIGTVTRNTNNTYLMDATNLEIMPPSSAANE</sequence>
<protein>
    <submittedName>
        <fullName evidence="2">Uncharacterized protein</fullName>
    </submittedName>
</protein>
<feature type="signal peptide" evidence="1">
    <location>
        <begin position="1"/>
        <end position="30"/>
    </location>
</feature>
<dbReference type="EMBL" id="NOXG01000037">
    <property type="protein sequence ID" value="PYD74578.1"/>
    <property type="molecule type" value="Genomic_DNA"/>
</dbReference>
<evidence type="ECO:0000313" key="3">
    <source>
        <dbReference type="Proteomes" id="UP000247609"/>
    </source>
</evidence>
<name>A0A318QAY0_9PROT</name>